<dbReference type="GO" id="GO:0098797">
    <property type="term" value="C:plasma membrane protein complex"/>
    <property type="evidence" value="ECO:0007669"/>
    <property type="project" value="TreeGrafter"/>
</dbReference>
<dbReference type="PANTHER" id="PTHR30489:SF0">
    <property type="entry name" value="LIPOPROTEIN-RELEASING SYSTEM TRANSMEMBRANE PROTEIN LOLE"/>
    <property type="match status" value="1"/>
</dbReference>
<dbReference type="GO" id="GO:0044874">
    <property type="term" value="P:lipoprotein localization to outer membrane"/>
    <property type="evidence" value="ECO:0007669"/>
    <property type="project" value="TreeGrafter"/>
</dbReference>
<feature type="transmembrane region" description="Helical" evidence="7">
    <location>
        <begin position="380"/>
        <end position="398"/>
    </location>
</feature>
<dbReference type="EMBL" id="QPIZ01000018">
    <property type="protein sequence ID" value="RCW31325.1"/>
    <property type="molecule type" value="Genomic_DNA"/>
</dbReference>
<dbReference type="Proteomes" id="UP000252733">
    <property type="component" value="Unassembled WGS sequence"/>
</dbReference>
<evidence type="ECO:0000256" key="7">
    <source>
        <dbReference type="SAM" id="Phobius"/>
    </source>
</evidence>
<gene>
    <name evidence="10" type="ORF">DFO77_11842</name>
</gene>
<feature type="domain" description="ABC3 transporter permease C-terminal" evidence="8">
    <location>
        <begin position="280"/>
        <end position="403"/>
    </location>
</feature>
<proteinExistence type="inferred from homology"/>
<sequence length="412" mass="45854">MKLALHIALRYLFAKKSQNVINVISMISVTGVLVGSLALIVVLAVFNGLHGLIGSLYGSFDPELKISPDQGKVFYLDSIPYQQIVQMEEVSAVSQVLESQALLRSGSRQVPAMIMGVDDNFAEVSGIDSIIIEGEYKLQEGMQNFGVIGYVLADQLGLRLNFVKPLVMYVPRRTGQINLMRPDLSFRKEYIHPSGMFAVQQLDYDSRYLIVNIGQARSLFEYSDGVVSSLGISLKQGVDADDLKRRLEELLCAGFLVQDQHEQHATFYKLMRVEKLMAYLILLFILVIALFNVIGTLSLLIFEKRESIGTLRSMGAGRTLINRVFLIEGWLISLAGVTAGVLLGALLVWIQQQYGLLRFGGGGTFVVDAYPVALQWTDMVLVYVSVSAIGFLAAWYPVRVIVRRYYSEQGEE</sequence>
<protein>
    <submittedName>
        <fullName evidence="10">Lipoprotein-releasing system permease protein</fullName>
    </submittedName>
</protein>
<dbReference type="InterPro" id="IPR025857">
    <property type="entry name" value="MacB_PCD"/>
</dbReference>
<dbReference type="AlphaFoldDB" id="A0A368UT91"/>
<keyword evidence="3" id="KW-1003">Cell membrane</keyword>
<evidence type="ECO:0000256" key="3">
    <source>
        <dbReference type="ARBA" id="ARBA00022475"/>
    </source>
</evidence>
<evidence type="ECO:0000256" key="6">
    <source>
        <dbReference type="ARBA" id="ARBA00023136"/>
    </source>
</evidence>
<comment type="similarity">
    <text evidence="2">Belongs to the ABC-4 integral membrane protein family. LolC/E subfamily.</text>
</comment>
<feature type="transmembrane region" description="Helical" evidence="7">
    <location>
        <begin position="323"/>
        <end position="350"/>
    </location>
</feature>
<evidence type="ECO:0000259" key="8">
    <source>
        <dbReference type="Pfam" id="PF02687"/>
    </source>
</evidence>
<dbReference type="Pfam" id="PF02687">
    <property type="entry name" value="FtsX"/>
    <property type="match status" value="1"/>
</dbReference>
<evidence type="ECO:0000256" key="5">
    <source>
        <dbReference type="ARBA" id="ARBA00022989"/>
    </source>
</evidence>
<keyword evidence="10" id="KW-0449">Lipoprotein</keyword>
<feature type="transmembrane region" description="Helical" evidence="7">
    <location>
        <begin position="276"/>
        <end position="302"/>
    </location>
</feature>
<name>A0A368UT91_9BACT</name>
<dbReference type="InterPro" id="IPR003838">
    <property type="entry name" value="ABC3_permease_C"/>
</dbReference>
<dbReference type="RefSeq" id="WP_114437458.1">
    <property type="nucleotide sequence ID" value="NZ_QPIZ01000018.1"/>
</dbReference>
<accession>A0A368UT91</accession>
<comment type="caution">
    <text evidence="10">The sequence shown here is derived from an EMBL/GenBank/DDBJ whole genome shotgun (WGS) entry which is preliminary data.</text>
</comment>
<dbReference type="PANTHER" id="PTHR30489">
    <property type="entry name" value="LIPOPROTEIN-RELEASING SYSTEM TRANSMEMBRANE PROTEIN LOLE"/>
    <property type="match status" value="1"/>
</dbReference>
<dbReference type="InterPro" id="IPR051447">
    <property type="entry name" value="Lipoprotein-release_system"/>
</dbReference>
<evidence type="ECO:0000313" key="11">
    <source>
        <dbReference type="Proteomes" id="UP000252733"/>
    </source>
</evidence>
<evidence type="ECO:0000256" key="1">
    <source>
        <dbReference type="ARBA" id="ARBA00004651"/>
    </source>
</evidence>
<feature type="domain" description="MacB-like periplasmic core" evidence="9">
    <location>
        <begin position="25"/>
        <end position="249"/>
    </location>
</feature>
<evidence type="ECO:0000313" key="10">
    <source>
        <dbReference type="EMBL" id="RCW31325.1"/>
    </source>
</evidence>
<feature type="transmembrane region" description="Helical" evidence="7">
    <location>
        <begin position="20"/>
        <end position="46"/>
    </location>
</feature>
<keyword evidence="6 7" id="KW-0472">Membrane</keyword>
<reference evidence="10 11" key="1">
    <citation type="submission" date="2018-07" db="EMBL/GenBank/DDBJ databases">
        <title>Freshwater and sediment microbial communities from various areas in North America, analyzing microbe dynamics in response to fracking.</title>
        <authorList>
            <person name="Lamendella R."/>
        </authorList>
    </citation>
    <scope>NUCLEOTIDE SEQUENCE [LARGE SCALE GENOMIC DNA]</scope>
    <source>
        <strain evidence="10 11">160A</strain>
    </source>
</reference>
<evidence type="ECO:0000256" key="2">
    <source>
        <dbReference type="ARBA" id="ARBA00005236"/>
    </source>
</evidence>
<comment type="subcellular location">
    <subcellularLocation>
        <location evidence="1">Cell membrane</location>
        <topology evidence="1">Multi-pass membrane protein</topology>
    </subcellularLocation>
</comment>
<evidence type="ECO:0000256" key="4">
    <source>
        <dbReference type="ARBA" id="ARBA00022692"/>
    </source>
</evidence>
<evidence type="ECO:0000259" key="9">
    <source>
        <dbReference type="Pfam" id="PF12704"/>
    </source>
</evidence>
<organism evidence="10 11">
    <name type="scientific">Marinilabilia salmonicolor</name>
    <dbReference type="NCBI Taxonomy" id="989"/>
    <lineage>
        <taxon>Bacteria</taxon>
        <taxon>Pseudomonadati</taxon>
        <taxon>Bacteroidota</taxon>
        <taxon>Bacteroidia</taxon>
        <taxon>Marinilabiliales</taxon>
        <taxon>Marinilabiliaceae</taxon>
        <taxon>Marinilabilia</taxon>
    </lineage>
</organism>
<dbReference type="Pfam" id="PF12704">
    <property type="entry name" value="MacB_PCD"/>
    <property type="match status" value="1"/>
</dbReference>
<keyword evidence="11" id="KW-1185">Reference proteome</keyword>
<keyword evidence="4 7" id="KW-0812">Transmembrane</keyword>
<keyword evidence="5 7" id="KW-1133">Transmembrane helix</keyword>